<comment type="subcellular location">
    <subcellularLocation>
        <location evidence="11">Endomembrane system</location>
        <topology evidence="11">Single-pass type I membrane protein</topology>
    </subcellularLocation>
    <subcellularLocation>
        <location evidence="1">Secreted</location>
    </subcellularLocation>
</comment>
<evidence type="ECO:0000256" key="6">
    <source>
        <dbReference type="ARBA" id="ARBA00022737"/>
    </source>
</evidence>
<evidence type="ECO:0000259" key="17">
    <source>
        <dbReference type="PROSITE" id="PS50258"/>
    </source>
</evidence>
<keyword evidence="9 13" id="KW-1015">Disulfide bond</keyword>
<evidence type="ECO:0000259" key="16">
    <source>
        <dbReference type="PROSITE" id="PS50026"/>
    </source>
</evidence>
<proteinExistence type="predicted"/>
<dbReference type="FunFam" id="2.10.25.10:FF:000063">
    <property type="entry name" value="Slit guidance ligand 2"/>
    <property type="match status" value="1"/>
</dbReference>
<dbReference type="InterPro" id="IPR000800">
    <property type="entry name" value="Notch_dom"/>
</dbReference>
<feature type="compositionally biased region" description="Low complexity" evidence="14">
    <location>
        <begin position="1257"/>
        <end position="1275"/>
    </location>
</feature>
<evidence type="ECO:0000256" key="11">
    <source>
        <dbReference type="ARBA" id="ARBA00046288"/>
    </source>
</evidence>
<feature type="domain" description="LNR" evidence="17">
    <location>
        <begin position="407"/>
        <end position="447"/>
    </location>
</feature>
<dbReference type="GO" id="GO:0005509">
    <property type="term" value="F:calcium ion binding"/>
    <property type="evidence" value="ECO:0007669"/>
    <property type="project" value="InterPro"/>
</dbReference>
<dbReference type="GO" id="GO:0005576">
    <property type="term" value="C:extracellular region"/>
    <property type="evidence" value="ECO:0007669"/>
    <property type="project" value="UniProtKB-SubCell"/>
</dbReference>
<evidence type="ECO:0000256" key="14">
    <source>
        <dbReference type="SAM" id="MobiDB-lite"/>
    </source>
</evidence>
<feature type="domain" description="EGF-like" evidence="16">
    <location>
        <begin position="237"/>
        <end position="273"/>
    </location>
</feature>
<evidence type="ECO:0000256" key="12">
    <source>
        <dbReference type="PROSITE-ProRule" id="PRU00023"/>
    </source>
</evidence>
<organism evidence="18 19">
    <name type="scientific">Mesocestoides corti</name>
    <name type="common">Flatworm</name>
    <dbReference type="NCBI Taxonomy" id="53468"/>
    <lineage>
        <taxon>Eukaryota</taxon>
        <taxon>Metazoa</taxon>
        <taxon>Spiralia</taxon>
        <taxon>Lophotrochozoa</taxon>
        <taxon>Platyhelminthes</taxon>
        <taxon>Cestoda</taxon>
        <taxon>Eucestoda</taxon>
        <taxon>Cyclophyllidea</taxon>
        <taxon>Mesocestoididae</taxon>
        <taxon>Mesocestoides</taxon>
    </lineage>
</organism>
<dbReference type="STRING" id="53468.A0A158QVN9"/>
<protein>
    <recommendedName>
        <fullName evidence="20">Notch</fullName>
    </recommendedName>
</protein>
<evidence type="ECO:0000256" key="9">
    <source>
        <dbReference type="ARBA" id="ARBA00023157"/>
    </source>
</evidence>
<dbReference type="InterPro" id="IPR001881">
    <property type="entry name" value="EGF-like_Ca-bd_dom"/>
</dbReference>
<dbReference type="SMART" id="SM00248">
    <property type="entry name" value="ANK"/>
    <property type="match status" value="3"/>
</dbReference>
<dbReference type="EMBL" id="UXSR01005476">
    <property type="protein sequence ID" value="VDD82227.1"/>
    <property type="molecule type" value="Genomic_DNA"/>
</dbReference>
<reference evidence="18 19" key="1">
    <citation type="submission" date="2018-10" db="EMBL/GenBank/DDBJ databases">
        <authorList>
            <consortium name="Pathogen Informatics"/>
        </authorList>
    </citation>
    <scope>NUCLEOTIDE SEQUENCE [LARGE SCALE GENOMIC DNA]</scope>
</reference>
<evidence type="ECO:0000256" key="3">
    <source>
        <dbReference type="ARBA" id="ARBA00022536"/>
    </source>
</evidence>
<dbReference type="PRINTS" id="PR01983">
    <property type="entry name" value="NOTCH"/>
</dbReference>
<dbReference type="PANTHER" id="PTHR24049:SF35">
    <property type="entry name" value="EGF-LIKE DOMAIN-CONTAINING PROTEIN"/>
    <property type="match status" value="1"/>
</dbReference>
<dbReference type="SMART" id="SM00004">
    <property type="entry name" value="NL"/>
    <property type="match status" value="2"/>
</dbReference>
<keyword evidence="8 15" id="KW-0472">Membrane</keyword>
<evidence type="ECO:0000256" key="8">
    <source>
        <dbReference type="ARBA" id="ARBA00023136"/>
    </source>
</evidence>
<feature type="region of interest" description="Disordered" evidence="14">
    <location>
        <begin position="1127"/>
        <end position="1200"/>
    </location>
</feature>
<dbReference type="PROSITE" id="PS50026">
    <property type="entry name" value="EGF_3"/>
    <property type="match status" value="4"/>
</dbReference>
<evidence type="ECO:0000256" key="13">
    <source>
        <dbReference type="PROSITE-ProRule" id="PRU00076"/>
    </source>
</evidence>
<feature type="compositionally biased region" description="Polar residues" evidence="14">
    <location>
        <begin position="1127"/>
        <end position="1138"/>
    </location>
</feature>
<dbReference type="InterPro" id="IPR051022">
    <property type="entry name" value="Notch_Cell-Fate_Det"/>
</dbReference>
<evidence type="ECO:0000256" key="1">
    <source>
        <dbReference type="ARBA" id="ARBA00004613"/>
    </source>
</evidence>
<evidence type="ECO:0000256" key="15">
    <source>
        <dbReference type="SAM" id="Phobius"/>
    </source>
</evidence>
<name>A0A158QVN9_MESCO</name>
<feature type="domain" description="EGF-like" evidence="16">
    <location>
        <begin position="142"/>
        <end position="179"/>
    </location>
</feature>
<keyword evidence="10" id="KW-0325">Glycoprotein</keyword>
<feature type="disulfide bond" evidence="13">
    <location>
        <begin position="131"/>
        <end position="140"/>
    </location>
</feature>
<dbReference type="OrthoDB" id="430340at2759"/>
<keyword evidence="12" id="KW-0040">ANK repeat</keyword>
<dbReference type="SUPFAM" id="SSF90193">
    <property type="entry name" value="Notch domain"/>
    <property type="match status" value="2"/>
</dbReference>
<dbReference type="InterPro" id="IPR035993">
    <property type="entry name" value="Notch-like_dom_sf"/>
</dbReference>
<dbReference type="SUPFAM" id="SSF57196">
    <property type="entry name" value="EGF/Laminin"/>
    <property type="match status" value="3"/>
</dbReference>
<feature type="region of interest" description="Disordered" evidence="14">
    <location>
        <begin position="908"/>
        <end position="948"/>
    </location>
</feature>
<dbReference type="InterPro" id="IPR000742">
    <property type="entry name" value="EGF"/>
</dbReference>
<dbReference type="Pfam" id="PF00008">
    <property type="entry name" value="EGF"/>
    <property type="match status" value="3"/>
</dbReference>
<evidence type="ECO:0000256" key="10">
    <source>
        <dbReference type="ARBA" id="ARBA00023180"/>
    </source>
</evidence>
<accession>A0A158QVN9</accession>
<sequence>MIESSSAWGAVVAIRAHAAPGASTPSRCYIPTCNRKRRRSSQDTRSALVVNGDAGNACDAQPCKNGASCRERDVPQSIYYEPQNRLPYECDCQFGWEGVNCTINVDDCKGNPCQNGGRCEDKPNAQFVCHCRDGFIGQKCEYRDPCLDSPCQNNGRCDSSPLGVYQCICPRWYEGQNCEKAKIPCESTHNQCRNGTCEVLYELFETRVQSQPKTASRISGFRCNCNPGWTGVFCDRELDVCLHHECQNGAKCVGVGNHYQCQCPEGFDGLLCEQPIRASIPNQSNKKREAQNGLDEKCQVLGCANLTATNGTCLGRCIQAGCFNQEQLNACRAWIDCLEATKSDFGPGQRSCVERYRDGVCDHECAISSCFYDGFDCTDAGNQNWSSPNMDINRRMSTFTPPNRSSCPTEDHCTAVYGDGVCHPECNFPTCGFDGGDCLTPLDPSTPPRIDNVRTGYIALVLNTDRNTYITLEKTVLSRVAEALRAVVRPAVDEKTQQPVIVDMDGGLRIRITLTIDLLPEGFQANAGEAYESIDLAAHTLKAALDTKSVDLPLPVAQLWVAKDPHSPPPGETTPVTPGGLPFLRSKDAIGLYIVLCVLSGAVIILLVFIVIQRRPWKQARKRVRTHGIWSPPSFFFHSSGGGGSAHPRAPPVLSTDPGILLQQGHKTVPKTAASQLEDLLHPGGKRPRYSPPTTESYEEEACGLLHQESHTGGYTTHQTIDPRPHRQTDAATAVTKELTSTIRGSDGLHPLSPEALSKLEVVIRDNQHSLASPQLYVHPHHLKRSFSTVEASEFESPVFVTGAGRGIGAATDKLQHQDSFVTTRNPLNGETILHLAARMNVGARAIRRLCGTLVAEDGAPASSEKTLALLCLDKDGRSPLTASAATDGLETTTALYRLEREAITCSRSAASAQSVPPTSTSEGGGATSNEKPSTEARRRARHVESRRSTPLMVSLKAGCTEVTKLLLDEGCSIQGVDETGRNLVHWAAVLNAASLLTRISHTKGFSRMLEARDDCDRTPLLLAVRENSLEAAQILLEHQAIIDVFDYTDSSPISEAKARGFTRMLALLMEYKQRRNPVGGAGPGTRPPALKERHESESSATSTNSEEAAGSEFGATRISTDNATSSAQYTPHYQNPQISPPDDTPTSSAGPEKWHQKSFCTEIIKPDPSICSSGSGVLKQEDRISPQTPSTWSPPLMAPSSIKEISPPATTTPYWQQQGSYVENYYNGGEPQFPAPFPGNGFEQAHQVYQRKYQDQQRPNQQQQQQQQQLQVQQMTPNGLCSPRSRRPPCYSAGGQPSARGMFVVQL</sequence>
<dbReference type="PROSITE" id="PS01186">
    <property type="entry name" value="EGF_2"/>
    <property type="match status" value="4"/>
</dbReference>
<keyword evidence="5" id="KW-0732">Signal</keyword>
<feature type="region of interest" description="Disordered" evidence="14">
    <location>
        <begin position="1252"/>
        <end position="1298"/>
    </location>
</feature>
<evidence type="ECO:0000313" key="19">
    <source>
        <dbReference type="Proteomes" id="UP000267029"/>
    </source>
</evidence>
<evidence type="ECO:0000256" key="4">
    <source>
        <dbReference type="ARBA" id="ARBA00022692"/>
    </source>
</evidence>
<keyword evidence="2" id="KW-0964">Secreted</keyword>
<gene>
    <name evidence="18" type="ORF">MCOS_LOCUS8230</name>
</gene>
<dbReference type="PROSITE" id="PS50258">
    <property type="entry name" value="LNR"/>
    <property type="match status" value="1"/>
</dbReference>
<dbReference type="GO" id="GO:0012505">
    <property type="term" value="C:endomembrane system"/>
    <property type="evidence" value="ECO:0007669"/>
    <property type="project" value="UniProtKB-SubCell"/>
</dbReference>
<dbReference type="PROSITE" id="PS50088">
    <property type="entry name" value="ANK_REPEAT"/>
    <property type="match status" value="2"/>
</dbReference>
<dbReference type="Gene3D" id="1.25.40.20">
    <property type="entry name" value="Ankyrin repeat-containing domain"/>
    <property type="match status" value="1"/>
</dbReference>
<feature type="compositionally biased region" description="Polar residues" evidence="14">
    <location>
        <begin position="908"/>
        <end position="932"/>
    </location>
</feature>
<feature type="disulfide bond" evidence="13">
    <location>
        <begin position="169"/>
        <end position="178"/>
    </location>
</feature>
<keyword evidence="4 15" id="KW-0812">Transmembrane</keyword>
<feature type="transmembrane region" description="Helical" evidence="15">
    <location>
        <begin position="590"/>
        <end position="612"/>
    </location>
</feature>
<dbReference type="PROSITE" id="PS00022">
    <property type="entry name" value="EGF_1"/>
    <property type="match status" value="5"/>
</dbReference>
<feature type="compositionally biased region" description="Basic and acidic residues" evidence="14">
    <location>
        <begin position="933"/>
        <end position="948"/>
    </location>
</feature>
<feature type="domain" description="EGF-like" evidence="16">
    <location>
        <begin position="54"/>
        <end position="102"/>
    </location>
</feature>
<dbReference type="SUPFAM" id="SSF48403">
    <property type="entry name" value="Ankyrin repeat"/>
    <property type="match status" value="1"/>
</dbReference>
<keyword evidence="7 15" id="KW-1133">Transmembrane helix</keyword>
<dbReference type="FunFam" id="2.10.25.10:FF:000045">
    <property type="entry name" value="Slit guidance ligand 2"/>
    <property type="match status" value="1"/>
</dbReference>
<comment type="caution">
    <text evidence="13">Lacks conserved residue(s) required for the propagation of feature annotation.</text>
</comment>
<dbReference type="Gene3D" id="4.10.470.20">
    <property type="match status" value="2"/>
</dbReference>
<dbReference type="Pfam" id="PF00023">
    <property type="entry name" value="Ank"/>
    <property type="match status" value="1"/>
</dbReference>
<dbReference type="GO" id="GO:0007399">
    <property type="term" value="P:nervous system development"/>
    <property type="evidence" value="ECO:0007669"/>
    <property type="project" value="UniProtKB-ARBA"/>
</dbReference>
<keyword evidence="19" id="KW-1185">Reference proteome</keyword>
<evidence type="ECO:0000256" key="2">
    <source>
        <dbReference type="ARBA" id="ARBA00022525"/>
    </source>
</evidence>
<dbReference type="SMART" id="SM00181">
    <property type="entry name" value="EGF"/>
    <property type="match status" value="5"/>
</dbReference>
<dbReference type="Proteomes" id="UP000267029">
    <property type="component" value="Unassembled WGS sequence"/>
</dbReference>
<evidence type="ECO:0000256" key="5">
    <source>
        <dbReference type="ARBA" id="ARBA00022729"/>
    </source>
</evidence>
<feature type="domain" description="EGF-like" evidence="16">
    <location>
        <begin position="104"/>
        <end position="141"/>
    </location>
</feature>
<dbReference type="InterPro" id="IPR002110">
    <property type="entry name" value="Ankyrin_rpt"/>
</dbReference>
<feature type="disulfide bond" evidence="13">
    <location>
        <begin position="92"/>
        <end position="101"/>
    </location>
</feature>
<evidence type="ECO:0000256" key="7">
    <source>
        <dbReference type="ARBA" id="ARBA00022989"/>
    </source>
</evidence>
<feature type="repeat" description="ANK" evidence="12">
    <location>
        <begin position="947"/>
        <end position="979"/>
    </location>
</feature>
<feature type="repeat" description="ANK" evidence="12">
    <location>
        <begin position="1016"/>
        <end position="1048"/>
    </location>
</feature>
<keyword evidence="3 13" id="KW-0245">EGF-like domain</keyword>
<feature type="compositionally biased region" description="Low complexity" evidence="14">
    <location>
        <begin position="1099"/>
        <end position="1113"/>
    </location>
</feature>
<dbReference type="CDD" id="cd00054">
    <property type="entry name" value="EGF_CA"/>
    <property type="match status" value="3"/>
</dbReference>
<evidence type="ECO:0008006" key="20">
    <source>
        <dbReference type="Google" id="ProtNLM"/>
    </source>
</evidence>
<dbReference type="SMART" id="SM00179">
    <property type="entry name" value="EGF_CA"/>
    <property type="match status" value="3"/>
</dbReference>
<feature type="region of interest" description="Disordered" evidence="14">
    <location>
        <begin position="1076"/>
        <end position="1113"/>
    </location>
</feature>
<dbReference type="Gene3D" id="2.10.25.10">
    <property type="entry name" value="Laminin"/>
    <property type="match status" value="5"/>
</dbReference>
<dbReference type="InterPro" id="IPR036770">
    <property type="entry name" value="Ankyrin_rpt-contain_sf"/>
</dbReference>
<keyword evidence="6" id="KW-0677">Repeat</keyword>
<dbReference type="Pfam" id="PF00066">
    <property type="entry name" value="Notch"/>
    <property type="match status" value="2"/>
</dbReference>
<dbReference type="PANTHER" id="PTHR24049">
    <property type="entry name" value="CRUMBS FAMILY MEMBER"/>
    <property type="match status" value="1"/>
</dbReference>
<evidence type="ECO:0000313" key="18">
    <source>
        <dbReference type="EMBL" id="VDD82227.1"/>
    </source>
</evidence>
<dbReference type="FunFam" id="2.10.25.10:FF:000012">
    <property type="entry name" value="Delta-like protein"/>
    <property type="match status" value="1"/>
</dbReference>
<dbReference type="CDD" id="cd21700">
    <property type="entry name" value="JMTM_Notch_APP"/>
    <property type="match status" value="1"/>
</dbReference>
<feature type="disulfide bond" evidence="13">
    <location>
        <begin position="263"/>
        <end position="272"/>
    </location>
</feature>